<dbReference type="Gene3D" id="1.10.287.70">
    <property type="match status" value="1"/>
</dbReference>
<keyword evidence="4 11" id="KW-0812">Transmembrane</keyword>
<feature type="region of interest" description="Disordered" evidence="10">
    <location>
        <begin position="679"/>
        <end position="700"/>
    </location>
</feature>
<feature type="transmembrane region" description="Helical" evidence="11">
    <location>
        <begin position="207"/>
        <end position="230"/>
    </location>
</feature>
<evidence type="ECO:0000256" key="9">
    <source>
        <dbReference type="ARBA" id="ARBA00023303"/>
    </source>
</evidence>
<keyword evidence="6" id="KW-0406">Ion transport</keyword>
<keyword evidence="9" id="KW-0407">Ion channel</keyword>
<proteinExistence type="inferred from homology"/>
<feature type="transmembrane region" description="Helical" evidence="11">
    <location>
        <begin position="164"/>
        <end position="186"/>
    </location>
</feature>
<dbReference type="Pfam" id="PF00520">
    <property type="entry name" value="Ion_trans"/>
    <property type="match status" value="1"/>
</dbReference>
<dbReference type="AlphaFoldDB" id="A0AAN7EHV7"/>
<feature type="region of interest" description="Disordered" evidence="10">
    <location>
        <begin position="442"/>
        <end position="464"/>
    </location>
</feature>
<feature type="transmembrane region" description="Helical" evidence="11">
    <location>
        <begin position="283"/>
        <end position="304"/>
    </location>
</feature>
<evidence type="ECO:0000256" key="4">
    <source>
        <dbReference type="ARBA" id="ARBA00022692"/>
    </source>
</evidence>
<evidence type="ECO:0000256" key="2">
    <source>
        <dbReference type="ARBA" id="ARBA00010486"/>
    </source>
</evidence>
<dbReference type="EMBL" id="JAXUIC010000009">
    <property type="protein sequence ID" value="KAK4571284.1"/>
    <property type="molecule type" value="Genomic_DNA"/>
</dbReference>
<reference evidence="13 14" key="1">
    <citation type="journal article" date="2023" name="G3 (Bethesda)">
        <title>A haplotype-resolved chromosome-scale genome for Quercus rubra L. provides insights into the genetics of adaptive traits for red oak species.</title>
        <authorList>
            <person name="Kapoor B."/>
            <person name="Jenkins J."/>
            <person name="Schmutz J."/>
            <person name="Zhebentyayeva T."/>
            <person name="Kuelheim C."/>
            <person name="Coggeshall M."/>
            <person name="Heim C."/>
            <person name="Lasky J.R."/>
            <person name="Leites L."/>
            <person name="Islam-Faridi N."/>
            <person name="Romero-Severson J."/>
            <person name="DeLeo V.L."/>
            <person name="Lucas S.M."/>
            <person name="Lazic D."/>
            <person name="Gailing O."/>
            <person name="Carlson J."/>
            <person name="Staton M."/>
        </authorList>
    </citation>
    <scope>NUCLEOTIDE SEQUENCE [LARGE SCALE GENOMIC DNA]</scope>
    <source>
        <strain evidence="13">Pseudo-F2</strain>
    </source>
</reference>
<accession>A0AAN7EHV7</accession>
<evidence type="ECO:0000259" key="12">
    <source>
        <dbReference type="PROSITE" id="PS50042"/>
    </source>
</evidence>
<dbReference type="SUPFAM" id="SSF81324">
    <property type="entry name" value="Voltage-gated potassium channels"/>
    <property type="match status" value="1"/>
</dbReference>
<protein>
    <recommendedName>
        <fullName evidence="12">Cyclic nucleotide-binding domain-containing protein</fullName>
    </recommendedName>
</protein>
<name>A0AAN7EHV7_QUERU</name>
<dbReference type="SMART" id="SM00100">
    <property type="entry name" value="cNMP"/>
    <property type="match status" value="1"/>
</dbReference>
<dbReference type="CDD" id="cd00038">
    <property type="entry name" value="CAP_ED"/>
    <property type="match status" value="1"/>
</dbReference>
<organism evidence="13 14">
    <name type="scientific">Quercus rubra</name>
    <name type="common">Northern red oak</name>
    <name type="synonym">Quercus borealis</name>
    <dbReference type="NCBI Taxonomy" id="3512"/>
    <lineage>
        <taxon>Eukaryota</taxon>
        <taxon>Viridiplantae</taxon>
        <taxon>Streptophyta</taxon>
        <taxon>Embryophyta</taxon>
        <taxon>Tracheophyta</taxon>
        <taxon>Spermatophyta</taxon>
        <taxon>Magnoliopsida</taxon>
        <taxon>eudicotyledons</taxon>
        <taxon>Gunneridae</taxon>
        <taxon>Pentapetalae</taxon>
        <taxon>rosids</taxon>
        <taxon>fabids</taxon>
        <taxon>Fagales</taxon>
        <taxon>Fagaceae</taxon>
        <taxon>Quercus</taxon>
    </lineage>
</organism>
<feature type="transmembrane region" description="Helical" evidence="11">
    <location>
        <begin position="403"/>
        <end position="425"/>
    </location>
</feature>
<comment type="subcellular location">
    <subcellularLocation>
        <location evidence="1">Membrane</location>
        <topology evidence="1">Multi-pass membrane protein</topology>
    </subcellularLocation>
</comment>
<dbReference type="GO" id="GO:0016020">
    <property type="term" value="C:membrane"/>
    <property type="evidence" value="ECO:0007669"/>
    <property type="project" value="UniProtKB-SubCell"/>
</dbReference>
<evidence type="ECO:0000256" key="8">
    <source>
        <dbReference type="ARBA" id="ARBA00023286"/>
    </source>
</evidence>
<evidence type="ECO:0000256" key="3">
    <source>
        <dbReference type="ARBA" id="ARBA00022448"/>
    </source>
</evidence>
<keyword evidence="5 11" id="KW-1133">Transmembrane helix</keyword>
<dbReference type="PANTHER" id="PTHR45651">
    <property type="entry name" value="CYCLIC NUCLEOTIDE-GATED ION CHANNEL 15-RELATED-RELATED"/>
    <property type="match status" value="1"/>
</dbReference>
<evidence type="ECO:0000313" key="14">
    <source>
        <dbReference type="Proteomes" id="UP001324115"/>
    </source>
</evidence>
<comment type="similarity">
    <text evidence="2">Belongs to the cyclic nucleotide-gated cation channel (TC 1.A.1.5) family.</text>
</comment>
<evidence type="ECO:0000313" key="13">
    <source>
        <dbReference type="EMBL" id="KAK4571284.1"/>
    </source>
</evidence>
<evidence type="ECO:0000256" key="1">
    <source>
        <dbReference type="ARBA" id="ARBA00004141"/>
    </source>
</evidence>
<feature type="transmembrane region" description="Helical" evidence="11">
    <location>
        <begin position="123"/>
        <end position="144"/>
    </location>
</feature>
<evidence type="ECO:0000256" key="10">
    <source>
        <dbReference type="SAM" id="MobiDB-lite"/>
    </source>
</evidence>
<evidence type="ECO:0000256" key="5">
    <source>
        <dbReference type="ARBA" id="ARBA00022989"/>
    </source>
</evidence>
<comment type="caution">
    <text evidence="13">The sequence shown here is derived from an EMBL/GenBank/DDBJ whole genome shotgun (WGS) entry which is preliminary data.</text>
</comment>
<dbReference type="Proteomes" id="UP001324115">
    <property type="component" value="Unassembled WGS sequence"/>
</dbReference>
<evidence type="ECO:0000256" key="6">
    <source>
        <dbReference type="ARBA" id="ARBA00023065"/>
    </source>
</evidence>
<evidence type="ECO:0000256" key="11">
    <source>
        <dbReference type="SAM" id="Phobius"/>
    </source>
</evidence>
<feature type="transmembrane region" description="Helical" evidence="11">
    <location>
        <begin position="242"/>
        <end position="262"/>
    </location>
</feature>
<dbReference type="PANTHER" id="PTHR45651:SF68">
    <property type="entry name" value="ION TRANSPORT DOMAIN-CONTAINING PROTEIN"/>
    <property type="match status" value="1"/>
</dbReference>
<feature type="domain" description="Cyclic nucleotide-binding" evidence="12">
    <location>
        <begin position="536"/>
        <end position="628"/>
    </location>
</feature>
<feature type="compositionally biased region" description="Basic and acidic residues" evidence="10">
    <location>
        <begin position="448"/>
        <end position="464"/>
    </location>
</feature>
<keyword evidence="8" id="KW-1071">Ligand-gated ion channel</keyword>
<dbReference type="InterPro" id="IPR014710">
    <property type="entry name" value="RmlC-like_jellyroll"/>
</dbReference>
<sequence>MGTAQHLPSLLIASSSHCHYKNPIRTHRETPAKAEFYKFQASLDQNSYFVVRFVTSIHKSEVNLYFWTLPSSLRSFKYELPCESATECNVGQHLHNLFDIEGQHSRTHRNPDPHHRFSQTWSIIFRLSCVIAVSLDPLFFYVPVINEEKKCIELDKKLRTLAPILRTFTDIICIINIALQFYNGYIDETSGKATLIKDPRKIARRYLWPYLVIDILVLLPIPQVAILILFREVRGSKALGMRKYLTAVLLFQYVPRIIQIYLSWKDPMRKANRYAKFPIWFKAAFNFSLYIIASHVLGALWYLLSIERETACWLIACQKQPGCVGSSFNCDDHSLGNHTFLTDSCPINTANTTDMPFDFGIFHDALQSGVVHSKDFPQKFFRCFWWGLRNLSSLGQNLQTSNYVWESCFTILICIFGLLLFSYFIGNLQLYMQLETARSEKKRKKMKQEREKKEEEERMKMEEKLEMDEKKQTIGIWMIKYRLPREMKKQIVQNIIPRLERKKDVCVENLFYYLPEDISNAVKRYLCLDLLKKVPVLQNMDEQLLKNICDSLKPVYYKERSYIVREGDPIDATFFITDGIAWAYTSSNGEASSSSSHAERLEKGHFFGEELLELGLSKLSRLPLSPRTVKTHGPIEAFALMDEELKKIISKNWMHIGKEQLEPFAAYVVQAAWRRHRENKNLKRSSHGGRFLPSSGTQGN</sequence>
<dbReference type="InterPro" id="IPR005821">
    <property type="entry name" value="Ion_trans_dom"/>
</dbReference>
<keyword evidence="3" id="KW-0813">Transport</keyword>
<dbReference type="Gene3D" id="2.60.120.10">
    <property type="entry name" value="Jelly Rolls"/>
    <property type="match status" value="1"/>
</dbReference>
<gene>
    <name evidence="13" type="ORF">RGQ29_029904</name>
</gene>
<dbReference type="InterPro" id="IPR000595">
    <property type="entry name" value="cNMP-bd_dom"/>
</dbReference>
<dbReference type="SUPFAM" id="SSF51206">
    <property type="entry name" value="cAMP-binding domain-like"/>
    <property type="match status" value="1"/>
</dbReference>
<keyword evidence="14" id="KW-1185">Reference proteome</keyword>
<dbReference type="InterPro" id="IPR018490">
    <property type="entry name" value="cNMP-bd_dom_sf"/>
</dbReference>
<dbReference type="PROSITE" id="PS50042">
    <property type="entry name" value="CNMP_BINDING_3"/>
    <property type="match status" value="1"/>
</dbReference>
<dbReference type="GO" id="GO:0005216">
    <property type="term" value="F:monoatomic ion channel activity"/>
    <property type="evidence" value="ECO:0007669"/>
    <property type="project" value="InterPro"/>
</dbReference>
<evidence type="ECO:0000256" key="7">
    <source>
        <dbReference type="ARBA" id="ARBA00023136"/>
    </source>
</evidence>
<keyword evidence="7 11" id="KW-0472">Membrane</keyword>